<gene>
    <name evidence="1" type="ORF">CMUS01_07905</name>
</gene>
<reference evidence="1" key="1">
    <citation type="journal article" date="2020" name="Phytopathology">
        <title>Genome Sequence Resources of Colletotrichum truncatum, C. plurivorum, C. musicola, and C. sojae: Four Species Pathogenic to Soybean (Glycine max).</title>
        <authorList>
            <person name="Rogerio F."/>
            <person name="Boufleur T.R."/>
            <person name="Ciampi-Guillardi M."/>
            <person name="Sukno S.A."/>
            <person name="Thon M.R."/>
            <person name="Massola Junior N.S."/>
            <person name="Baroncelli R."/>
        </authorList>
    </citation>
    <scope>NUCLEOTIDE SEQUENCE</scope>
    <source>
        <strain evidence="1">LFN0074</strain>
    </source>
</reference>
<dbReference type="Proteomes" id="UP000639643">
    <property type="component" value="Unassembled WGS sequence"/>
</dbReference>
<evidence type="ECO:0000313" key="1">
    <source>
        <dbReference type="EMBL" id="KAF6830073.1"/>
    </source>
</evidence>
<dbReference type="EMBL" id="WIGM01000294">
    <property type="protein sequence ID" value="KAF6830073.1"/>
    <property type="molecule type" value="Genomic_DNA"/>
</dbReference>
<proteinExistence type="predicted"/>
<comment type="caution">
    <text evidence="1">The sequence shown here is derived from an EMBL/GenBank/DDBJ whole genome shotgun (WGS) entry which is preliminary data.</text>
</comment>
<name>A0A8H6NEM7_9PEZI</name>
<organism evidence="1 2">
    <name type="scientific">Colletotrichum musicola</name>
    <dbReference type="NCBI Taxonomy" id="2175873"/>
    <lineage>
        <taxon>Eukaryota</taxon>
        <taxon>Fungi</taxon>
        <taxon>Dikarya</taxon>
        <taxon>Ascomycota</taxon>
        <taxon>Pezizomycotina</taxon>
        <taxon>Sordariomycetes</taxon>
        <taxon>Hypocreomycetidae</taxon>
        <taxon>Glomerellales</taxon>
        <taxon>Glomerellaceae</taxon>
        <taxon>Colletotrichum</taxon>
        <taxon>Colletotrichum orchidearum species complex</taxon>
    </lineage>
</organism>
<accession>A0A8H6NEM7</accession>
<evidence type="ECO:0000313" key="2">
    <source>
        <dbReference type="Proteomes" id="UP000639643"/>
    </source>
</evidence>
<keyword evidence="2" id="KW-1185">Reference proteome</keyword>
<protein>
    <submittedName>
        <fullName evidence="1">Uncharacterized protein</fullName>
    </submittedName>
</protein>
<sequence length="141" mass="15651">MAGYSPGVIYKPTTRRMTKQLRDIHAGPTRYEIRRCLKRSLSFDKQNGSSTATDALLKAEINALVLAEKQVRLKERFQHPAHVSLPAIGTFNRSVLLQHEDFTSQSGVAPPTPQAFSFAIIYENDAKTTGNSVDELSFIAT</sequence>
<dbReference type="AlphaFoldDB" id="A0A8H6NEM7"/>